<keyword evidence="9 15" id="KW-0067">ATP-binding</keyword>
<gene>
    <name evidence="17" type="primary">cadA</name>
    <name evidence="17" type="ORF">EA798_19100</name>
</gene>
<keyword evidence="17" id="KW-0378">Hydrolase</keyword>
<dbReference type="PROSITE" id="PS00154">
    <property type="entry name" value="ATPASE_E1_E2"/>
    <property type="match status" value="1"/>
</dbReference>
<evidence type="ECO:0000256" key="14">
    <source>
        <dbReference type="ARBA" id="ARBA00023136"/>
    </source>
</evidence>
<dbReference type="InterPro" id="IPR036163">
    <property type="entry name" value="HMA_dom_sf"/>
</dbReference>
<keyword evidence="6 15" id="KW-0812">Transmembrane</keyword>
<keyword evidence="4 15" id="KW-1003">Cell membrane</keyword>
<dbReference type="Gene3D" id="3.30.70.100">
    <property type="match status" value="1"/>
</dbReference>
<evidence type="ECO:0000256" key="2">
    <source>
        <dbReference type="ARBA" id="ARBA00006024"/>
    </source>
</evidence>
<dbReference type="Gene3D" id="3.40.1110.10">
    <property type="entry name" value="Calcium-transporting ATPase, cytoplasmic domain N"/>
    <property type="match status" value="1"/>
</dbReference>
<feature type="transmembrane region" description="Helical" evidence="15">
    <location>
        <begin position="427"/>
        <end position="449"/>
    </location>
</feature>
<feature type="transmembrane region" description="Helical" evidence="15">
    <location>
        <begin position="455"/>
        <end position="478"/>
    </location>
</feature>
<dbReference type="InterPro" id="IPR001757">
    <property type="entry name" value="P_typ_ATPase"/>
</dbReference>
<evidence type="ECO:0000256" key="12">
    <source>
        <dbReference type="ARBA" id="ARBA00022989"/>
    </source>
</evidence>
<evidence type="ECO:0000256" key="11">
    <source>
        <dbReference type="ARBA" id="ARBA00022967"/>
    </source>
</evidence>
<protein>
    <submittedName>
        <fullName evidence="17">Cadmium-translocating P-type ATPase</fullName>
        <ecNumber evidence="17">3.6.3.3</ecNumber>
    </submittedName>
</protein>
<dbReference type="RefSeq" id="WP_122099980.1">
    <property type="nucleotide sequence ID" value="NZ_JAMOHS010000004.1"/>
</dbReference>
<keyword evidence="13" id="KW-0406">Ion transport</keyword>
<keyword evidence="7 15" id="KW-0479">Metal-binding</keyword>
<dbReference type="EC" id="3.6.3.3" evidence="17"/>
<organism evidence="17 18">
    <name type="scientific">Pseudomonas songnenensis</name>
    <dbReference type="NCBI Taxonomy" id="1176259"/>
    <lineage>
        <taxon>Bacteria</taxon>
        <taxon>Pseudomonadati</taxon>
        <taxon>Pseudomonadota</taxon>
        <taxon>Gammaproteobacteria</taxon>
        <taxon>Pseudomonadales</taxon>
        <taxon>Pseudomonadaceae</taxon>
        <taxon>Pseudomonas</taxon>
    </lineage>
</organism>
<dbReference type="NCBIfam" id="TIGR01511">
    <property type="entry name" value="ATPase-IB1_Cu"/>
    <property type="match status" value="1"/>
</dbReference>
<dbReference type="Gene3D" id="3.40.50.1000">
    <property type="entry name" value="HAD superfamily/HAD-like"/>
    <property type="match status" value="1"/>
</dbReference>
<dbReference type="InterPro" id="IPR059000">
    <property type="entry name" value="ATPase_P-type_domA"/>
</dbReference>
<dbReference type="PANTHER" id="PTHR43520:SF5">
    <property type="entry name" value="CATION-TRANSPORTING P-TYPE ATPASE-RELATED"/>
    <property type="match status" value="1"/>
</dbReference>
<dbReference type="InterPro" id="IPR006121">
    <property type="entry name" value="HMA_dom"/>
</dbReference>
<comment type="caution">
    <text evidence="17">The sequence shown here is derived from an EMBL/GenBank/DDBJ whole genome shotgun (WGS) entry which is preliminary data.</text>
</comment>
<dbReference type="SUPFAM" id="SSF55008">
    <property type="entry name" value="HMA, heavy metal-associated domain"/>
    <property type="match status" value="1"/>
</dbReference>
<keyword evidence="14 15" id="KW-0472">Membrane</keyword>
<comment type="similarity">
    <text evidence="2 15">Belongs to the cation transport ATPase (P-type) (TC 3.A.3) family. Type IB subfamily.</text>
</comment>
<evidence type="ECO:0000256" key="7">
    <source>
        <dbReference type="ARBA" id="ARBA00022723"/>
    </source>
</evidence>
<comment type="subcellular location">
    <subcellularLocation>
        <location evidence="1">Cell membrane</location>
        <topology evidence="1">Multi-pass membrane protein</topology>
    </subcellularLocation>
</comment>
<keyword evidence="18" id="KW-1185">Reference proteome</keyword>
<dbReference type="InterPro" id="IPR008250">
    <property type="entry name" value="ATPase_P-typ_transduc_dom_A_sf"/>
</dbReference>
<evidence type="ECO:0000256" key="9">
    <source>
        <dbReference type="ARBA" id="ARBA00022840"/>
    </source>
</evidence>
<dbReference type="SUPFAM" id="SSF81653">
    <property type="entry name" value="Calcium ATPase, transduction domain A"/>
    <property type="match status" value="1"/>
</dbReference>
<dbReference type="Pfam" id="PF12156">
    <property type="entry name" value="ATPase-cat_bd"/>
    <property type="match status" value="1"/>
</dbReference>
<dbReference type="PRINTS" id="PR00119">
    <property type="entry name" value="CATATPASE"/>
</dbReference>
<evidence type="ECO:0000256" key="8">
    <source>
        <dbReference type="ARBA" id="ARBA00022741"/>
    </source>
</evidence>
<keyword evidence="10" id="KW-0460">Magnesium</keyword>
<dbReference type="NCBIfam" id="TIGR01525">
    <property type="entry name" value="ATPase-IB_hvy"/>
    <property type="match status" value="1"/>
</dbReference>
<dbReference type="InterPro" id="IPR027256">
    <property type="entry name" value="P-typ_ATPase_IB"/>
</dbReference>
<feature type="transmembrane region" description="Helical" evidence="15">
    <location>
        <begin position="754"/>
        <end position="770"/>
    </location>
</feature>
<dbReference type="CDD" id="cd00371">
    <property type="entry name" value="HMA"/>
    <property type="match status" value="1"/>
</dbReference>
<feature type="domain" description="HMA" evidence="16">
    <location>
        <begin position="93"/>
        <end position="159"/>
    </location>
</feature>
<dbReference type="Pfam" id="PF00403">
    <property type="entry name" value="HMA"/>
    <property type="match status" value="1"/>
</dbReference>
<keyword evidence="12 15" id="KW-1133">Transmembrane helix</keyword>
<evidence type="ECO:0000256" key="13">
    <source>
        <dbReference type="ARBA" id="ARBA00023065"/>
    </source>
</evidence>
<evidence type="ECO:0000313" key="18">
    <source>
        <dbReference type="Proteomes" id="UP000279228"/>
    </source>
</evidence>
<reference evidence="17 18" key="1">
    <citation type="submission" date="2018-10" db="EMBL/GenBank/DDBJ databases">
        <title>Pseudomonas songnenensis NEAU-ST5-5(T) genome.</title>
        <authorList>
            <person name="Pengp J."/>
            <person name="Liu Z.-P."/>
        </authorList>
    </citation>
    <scope>NUCLEOTIDE SEQUENCE [LARGE SCALE GENOMIC DNA]</scope>
    <source>
        <strain evidence="17 18">NEAU-ST5-5</strain>
    </source>
</reference>
<feature type="transmembrane region" description="Helical" evidence="15">
    <location>
        <begin position="214"/>
        <end position="234"/>
    </location>
</feature>
<dbReference type="InterPro" id="IPR021993">
    <property type="entry name" value="ATPase-cat-bd"/>
</dbReference>
<dbReference type="InterPro" id="IPR023214">
    <property type="entry name" value="HAD_sf"/>
</dbReference>
<keyword evidence="11" id="KW-1278">Translocase</keyword>
<dbReference type="InterPro" id="IPR023298">
    <property type="entry name" value="ATPase_P-typ_TM_dom_sf"/>
</dbReference>
<keyword evidence="3" id="KW-0813">Transport</keyword>
<dbReference type="PRINTS" id="PR00941">
    <property type="entry name" value="CDATPASE"/>
</dbReference>
<dbReference type="Pfam" id="PF00122">
    <property type="entry name" value="E1-E2_ATPase"/>
    <property type="match status" value="1"/>
</dbReference>
<feature type="transmembrane region" description="Helical" evidence="15">
    <location>
        <begin position="274"/>
        <end position="292"/>
    </location>
</feature>
<accession>A0ABX9UP41</accession>
<evidence type="ECO:0000256" key="10">
    <source>
        <dbReference type="ARBA" id="ARBA00022842"/>
    </source>
</evidence>
<evidence type="ECO:0000313" key="17">
    <source>
        <dbReference type="EMBL" id="RMH94375.1"/>
    </source>
</evidence>
<dbReference type="PANTHER" id="PTHR43520">
    <property type="entry name" value="ATP7, ISOFORM B"/>
    <property type="match status" value="1"/>
</dbReference>
<dbReference type="InterPro" id="IPR036412">
    <property type="entry name" value="HAD-like_sf"/>
</dbReference>
<evidence type="ECO:0000259" key="16">
    <source>
        <dbReference type="PROSITE" id="PS50846"/>
    </source>
</evidence>
<evidence type="ECO:0000256" key="15">
    <source>
        <dbReference type="RuleBase" id="RU362081"/>
    </source>
</evidence>
<dbReference type="CDD" id="cd02079">
    <property type="entry name" value="P-type_ATPase_HM"/>
    <property type="match status" value="1"/>
</dbReference>
<dbReference type="InterPro" id="IPR023299">
    <property type="entry name" value="ATPase_P-typ_cyto_dom_N"/>
</dbReference>
<dbReference type="EMBL" id="RFFN01000009">
    <property type="protein sequence ID" value="RMH94375.1"/>
    <property type="molecule type" value="Genomic_DNA"/>
</dbReference>
<feature type="transmembrane region" description="Helical" evidence="15">
    <location>
        <begin position="776"/>
        <end position="794"/>
    </location>
</feature>
<dbReference type="Gene3D" id="2.70.150.10">
    <property type="entry name" value="Calcium-transporting ATPase, cytoplasmic transduction domain A"/>
    <property type="match status" value="1"/>
</dbReference>
<dbReference type="SUPFAM" id="SSF56784">
    <property type="entry name" value="HAD-like"/>
    <property type="match status" value="1"/>
</dbReference>
<evidence type="ECO:0000256" key="3">
    <source>
        <dbReference type="ARBA" id="ARBA00022448"/>
    </source>
</evidence>
<dbReference type="PROSITE" id="PS50846">
    <property type="entry name" value="HMA_2"/>
    <property type="match status" value="1"/>
</dbReference>
<dbReference type="Proteomes" id="UP000279228">
    <property type="component" value="Unassembled WGS sequence"/>
</dbReference>
<feature type="transmembrane region" description="Helical" evidence="15">
    <location>
        <begin position="246"/>
        <end position="268"/>
    </location>
</feature>
<dbReference type="NCBIfam" id="TIGR01494">
    <property type="entry name" value="ATPase_P-type"/>
    <property type="match status" value="1"/>
</dbReference>
<dbReference type="Pfam" id="PF00702">
    <property type="entry name" value="Hydrolase"/>
    <property type="match status" value="1"/>
</dbReference>
<proteinExistence type="inferred from homology"/>
<dbReference type="SUPFAM" id="SSF81665">
    <property type="entry name" value="Calcium ATPase, transmembrane domain M"/>
    <property type="match status" value="1"/>
</dbReference>
<evidence type="ECO:0000256" key="4">
    <source>
        <dbReference type="ARBA" id="ARBA00022475"/>
    </source>
</evidence>
<evidence type="ECO:0000256" key="1">
    <source>
        <dbReference type="ARBA" id="ARBA00004651"/>
    </source>
</evidence>
<keyword evidence="5" id="KW-0597">Phosphoprotein</keyword>
<feature type="transmembrane region" description="Helical" evidence="15">
    <location>
        <begin position="181"/>
        <end position="202"/>
    </location>
</feature>
<dbReference type="GO" id="GO:0016787">
    <property type="term" value="F:hydrolase activity"/>
    <property type="evidence" value="ECO:0007669"/>
    <property type="project" value="UniProtKB-KW"/>
</dbReference>
<sequence>MAKPLPCYHCGLPVPTGSPYQARVLGETRALCCPGCQAVAEAIVKGGLESYYQHRSDTAINPQSLPQELNEEMALYDRKDVQQPFVQHQGELASTSLMIEGISCAACGWLIERHLRNLSGVSEASLNLSNHRLTVRWSDAQLPLSELLGELRRIGYAAHPYQADQAAERLASENRRSLRQLGVAGLLWMQVMMATMATWPEFNLDLSESFFVTLRWTALLLTTPIVFYCCTDFFKGALRDLRTRHLTMDVSVSLAIGGAYVAGIWSTITGQGELYFDAVGMFALFLLAGRYLERRARERTADATAQLVNLLPASCLKLDAEGHSNRILLSELQLGDRVLVQPGALIPADGTIVSGQSSIDESVLTGEYLPLPRGSGDAVTAGTLNVEGPLTVEVQALGDDTRLSAIVRLLERAQADKPKLAELADKVAQWFLLVVLVVATVVGLVWWQIDPQRAFWIVLALLVATCPCALSLATPTALTTATGTLHKLGLLLTRGHVLEGLNQIDTVVFDKTGTLTEGRLTLTAVHPLGALDADACLALAAALENRSEHPIARAFGRAPLAAESVETVPGLGLLGCVEGRNLRIGQPSFVAEGFSQPAPVIPGEQGQWLLLGDERGPLAWLVLDDRLRDDAPALLAACRRRGWQTLLLSGDSSPMVGQIAKELGIDQAEGGMTPAAKLTRLQALQAQGHRVLMLGDGVNDVPVLAAADISVAMGSATDLAKTSADAVLLSNRLTSLAQAFDVARRSRRIIIENLTWASLYNGLILPFAAIGWVTPLWAALGMSISSLLVVLNALRLTRQPANNG</sequence>
<evidence type="ECO:0000256" key="5">
    <source>
        <dbReference type="ARBA" id="ARBA00022553"/>
    </source>
</evidence>
<keyword evidence="8 15" id="KW-0547">Nucleotide-binding</keyword>
<evidence type="ECO:0000256" key="6">
    <source>
        <dbReference type="ARBA" id="ARBA00022692"/>
    </source>
</evidence>
<dbReference type="InterPro" id="IPR018303">
    <property type="entry name" value="ATPase_P-typ_P_site"/>
</dbReference>
<name>A0ABX9UP41_9PSED</name>
<dbReference type="NCBIfam" id="TIGR01512">
    <property type="entry name" value="ATPase-IB2_Cd"/>
    <property type="match status" value="1"/>
</dbReference>